<dbReference type="OrthoDB" id="5194627at2"/>
<accession>A0A017HLR7</accession>
<gene>
    <name evidence="2" type="ORF">Rumeso_03130</name>
</gene>
<dbReference type="STRING" id="442562.Rumeso_03130"/>
<keyword evidence="3" id="KW-1185">Reference proteome</keyword>
<evidence type="ECO:0000313" key="2">
    <source>
        <dbReference type="EMBL" id="EYD75306.1"/>
    </source>
</evidence>
<feature type="domain" description="Helicase C-terminal" evidence="1">
    <location>
        <begin position="32"/>
        <end position="185"/>
    </location>
</feature>
<dbReference type="InterPro" id="IPR027417">
    <property type="entry name" value="P-loop_NTPase"/>
</dbReference>
<evidence type="ECO:0000313" key="3">
    <source>
        <dbReference type="Proteomes" id="UP000019666"/>
    </source>
</evidence>
<comment type="caution">
    <text evidence="2">The sequence shown here is derived from an EMBL/GenBank/DDBJ whole genome shotgun (WGS) entry which is preliminary data.</text>
</comment>
<dbReference type="EMBL" id="AOSK01000087">
    <property type="protein sequence ID" value="EYD75306.1"/>
    <property type="molecule type" value="Genomic_DNA"/>
</dbReference>
<sequence length="213" mass="23239">MADRGGKPDDYLAKLFRDRRELLETSAGKIVSLDRALDGVDLKNLRHMLIYATDKSPSQLDEVNALLRRRGVAFHQLTAAETGDRTKTRAVIAAFQAGDIQVLTAKRVLDEGVNIPQIRRAYVLASTTVERQWVQRRGRLLRTCSAIGKTSADITDFLALPPGLDSANLDDDAKALVRSELKRVQEFGALARNAGSTEGPLVLTAKLVAAAFG</sequence>
<evidence type="ECO:0000259" key="1">
    <source>
        <dbReference type="PROSITE" id="PS51194"/>
    </source>
</evidence>
<dbReference type="RefSeq" id="WP_156362655.1">
    <property type="nucleotide sequence ID" value="NZ_KK088554.1"/>
</dbReference>
<proteinExistence type="predicted"/>
<dbReference type="PATRIC" id="fig|442562.3.peg.3079"/>
<protein>
    <recommendedName>
        <fullName evidence="1">Helicase C-terminal domain-containing protein</fullName>
    </recommendedName>
</protein>
<organism evidence="2 3">
    <name type="scientific">Rubellimicrobium mesophilum DSM 19309</name>
    <dbReference type="NCBI Taxonomy" id="442562"/>
    <lineage>
        <taxon>Bacteria</taxon>
        <taxon>Pseudomonadati</taxon>
        <taxon>Pseudomonadota</taxon>
        <taxon>Alphaproteobacteria</taxon>
        <taxon>Rhodobacterales</taxon>
        <taxon>Roseobacteraceae</taxon>
        <taxon>Rubellimicrobium</taxon>
    </lineage>
</organism>
<name>A0A017HLR7_9RHOB</name>
<dbReference type="InterPro" id="IPR001650">
    <property type="entry name" value="Helicase_C-like"/>
</dbReference>
<dbReference type="HOGENOM" id="CLU_1293520_0_0_5"/>
<dbReference type="SUPFAM" id="SSF52540">
    <property type="entry name" value="P-loop containing nucleoside triphosphate hydrolases"/>
    <property type="match status" value="1"/>
</dbReference>
<dbReference type="Proteomes" id="UP000019666">
    <property type="component" value="Unassembled WGS sequence"/>
</dbReference>
<dbReference type="PROSITE" id="PS51194">
    <property type="entry name" value="HELICASE_CTER"/>
    <property type="match status" value="1"/>
</dbReference>
<reference evidence="2 3" key="1">
    <citation type="submission" date="2013-02" db="EMBL/GenBank/DDBJ databases">
        <authorList>
            <person name="Fiebig A."/>
            <person name="Goeker M."/>
            <person name="Klenk H.-P.P."/>
        </authorList>
    </citation>
    <scope>NUCLEOTIDE SEQUENCE [LARGE SCALE GENOMIC DNA]</scope>
    <source>
        <strain evidence="2 3">DSM 19309</strain>
    </source>
</reference>
<dbReference type="AlphaFoldDB" id="A0A017HLR7"/>
<dbReference type="Gene3D" id="3.40.50.300">
    <property type="entry name" value="P-loop containing nucleotide triphosphate hydrolases"/>
    <property type="match status" value="1"/>
</dbReference>
<dbReference type="Pfam" id="PF00271">
    <property type="entry name" value="Helicase_C"/>
    <property type="match status" value="1"/>
</dbReference>